<dbReference type="GO" id="GO:0000977">
    <property type="term" value="F:RNA polymerase II transcription regulatory region sequence-specific DNA binding"/>
    <property type="evidence" value="ECO:0007669"/>
    <property type="project" value="TreeGrafter"/>
</dbReference>
<protein>
    <submittedName>
        <fullName evidence="3">Cut like homeobox 2</fullName>
    </submittedName>
</protein>
<dbReference type="GO" id="GO:0005634">
    <property type="term" value="C:nucleus"/>
    <property type="evidence" value="ECO:0007669"/>
    <property type="project" value="TreeGrafter"/>
</dbReference>
<sequence>MAADVGSMFQYWKKFDLRRLQRELNSVASELAGRQEESEHSHKHLVELSREFKRNVPEEVREMVAPVLKSFQAQVVALNKRSKEAESAFLGIYKQLIEAPGESPTKTRDVHLHKQQQQQQHKHHTYFLNYLSPFKDHSLEINSLSNPPLSMHHVSCIYEASRTNQKLIFLP</sequence>
<dbReference type="Pfam" id="PF25398">
    <property type="entry name" value="CUX1_N"/>
    <property type="match status" value="1"/>
</dbReference>
<evidence type="ECO:0000313" key="4">
    <source>
        <dbReference type="Proteomes" id="UP000265080"/>
    </source>
</evidence>
<feature type="domain" description="Cux N-terminal" evidence="2">
    <location>
        <begin position="3"/>
        <end position="101"/>
    </location>
</feature>
<dbReference type="InterPro" id="IPR057476">
    <property type="entry name" value="Cux_N"/>
</dbReference>
<evidence type="ECO:0000259" key="2">
    <source>
        <dbReference type="Pfam" id="PF25398"/>
    </source>
</evidence>
<reference evidence="3" key="2">
    <citation type="submission" date="2025-08" db="UniProtKB">
        <authorList>
            <consortium name="Ensembl"/>
        </authorList>
    </citation>
    <scope>IDENTIFICATION</scope>
</reference>
<organism evidence="3 4">
    <name type="scientific">Amphiprion percula</name>
    <name type="common">Orange clownfish</name>
    <name type="synonym">Lutjanus percula</name>
    <dbReference type="NCBI Taxonomy" id="161767"/>
    <lineage>
        <taxon>Eukaryota</taxon>
        <taxon>Metazoa</taxon>
        <taxon>Chordata</taxon>
        <taxon>Craniata</taxon>
        <taxon>Vertebrata</taxon>
        <taxon>Euteleostomi</taxon>
        <taxon>Actinopterygii</taxon>
        <taxon>Neopterygii</taxon>
        <taxon>Teleostei</taxon>
        <taxon>Neoteleostei</taxon>
        <taxon>Acanthomorphata</taxon>
        <taxon>Ovalentaria</taxon>
        <taxon>Pomacentridae</taxon>
        <taxon>Amphiprion</taxon>
    </lineage>
</organism>
<dbReference type="Ensembl" id="ENSAPET00000002109.1">
    <property type="protein sequence ID" value="ENSAPEP00000002061.1"/>
    <property type="gene ID" value="ENSAPEG00000001396.1"/>
</dbReference>
<proteinExistence type="predicted"/>
<evidence type="ECO:0000256" key="1">
    <source>
        <dbReference type="ARBA" id="ARBA00023054"/>
    </source>
</evidence>
<keyword evidence="1" id="KW-0175">Coiled coil</keyword>
<dbReference type="PANTHER" id="PTHR14043:SF5">
    <property type="entry name" value="HOMEOBOX PROTEIN CUT-LIKE 2"/>
    <property type="match status" value="1"/>
</dbReference>
<dbReference type="GO" id="GO:0000981">
    <property type="term" value="F:DNA-binding transcription factor activity, RNA polymerase II-specific"/>
    <property type="evidence" value="ECO:0007669"/>
    <property type="project" value="TreeGrafter"/>
</dbReference>
<dbReference type="GeneTree" id="ENSGT00940000160241"/>
<accession>A0A3P8RPG8</accession>
<reference evidence="3 4" key="1">
    <citation type="submission" date="2018-03" db="EMBL/GenBank/DDBJ databases">
        <title>Finding Nemo's genes: A chromosome-scale reference assembly of the genome of the orange clownfish Amphiprion percula.</title>
        <authorList>
            <person name="Lehmann R."/>
        </authorList>
    </citation>
    <scope>NUCLEOTIDE SEQUENCE</scope>
</reference>
<dbReference type="Proteomes" id="UP000265080">
    <property type="component" value="Chromosome 5"/>
</dbReference>
<dbReference type="AlphaFoldDB" id="A0A3P8RPG8"/>
<reference evidence="3" key="3">
    <citation type="submission" date="2025-09" db="UniProtKB">
        <authorList>
            <consortium name="Ensembl"/>
        </authorList>
    </citation>
    <scope>IDENTIFICATION</scope>
</reference>
<name>A0A3P8RPG8_AMPPE</name>
<keyword evidence="4" id="KW-1185">Reference proteome</keyword>
<evidence type="ECO:0000313" key="3">
    <source>
        <dbReference type="Ensembl" id="ENSAPEP00000002061.1"/>
    </source>
</evidence>
<dbReference type="PANTHER" id="PTHR14043">
    <property type="entry name" value="CCAAT DISPLACEMENT PROTEIN-RELATED"/>
    <property type="match status" value="1"/>
</dbReference>